<dbReference type="RefSeq" id="WP_088255412.1">
    <property type="nucleotide sequence ID" value="NZ_NIDE01000005.1"/>
</dbReference>
<dbReference type="EMBL" id="NIDE01000005">
    <property type="protein sequence ID" value="OWK42210.1"/>
    <property type="molecule type" value="Genomic_DNA"/>
</dbReference>
<keyword evidence="1" id="KW-1133">Transmembrane helix</keyword>
<feature type="transmembrane region" description="Helical" evidence="1">
    <location>
        <begin position="20"/>
        <end position="44"/>
    </location>
</feature>
<organism evidence="2 3">
    <name type="scientific">Fimbriiglobus ruber</name>
    <dbReference type="NCBI Taxonomy" id="1908690"/>
    <lineage>
        <taxon>Bacteria</taxon>
        <taxon>Pseudomonadati</taxon>
        <taxon>Planctomycetota</taxon>
        <taxon>Planctomycetia</taxon>
        <taxon>Gemmatales</taxon>
        <taxon>Gemmataceae</taxon>
        <taxon>Fimbriiglobus</taxon>
    </lineage>
</organism>
<sequence>MEGPSSKWLSFDPTIHAGHLITACSIIVCTLGMWYGMVGDINILKLQNIQREKEIAEVKAEAAATNSAVQGKIDALVQVQRQEVGKLRDDMNGWFMNLDQKLDRKADKR</sequence>
<gene>
    <name evidence="2" type="ORF">FRUB_04288</name>
</gene>
<keyword evidence="1" id="KW-0812">Transmembrane</keyword>
<accession>A0A225DL40</accession>
<dbReference type="PROSITE" id="PS51257">
    <property type="entry name" value="PROKAR_LIPOPROTEIN"/>
    <property type="match status" value="1"/>
</dbReference>
<keyword evidence="3" id="KW-1185">Reference proteome</keyword>
<dbReference type="Proteomes" id="UP000214646">
    <property type="component" value="Unassembled WGS sequence"/>
</dbReference>
<protein>
    <submittedName>
        <fullName evidence="2">Uncharacterized protein</fullName>
    </submittedName>
</protein>
<proteinExistence type="predicted"/>
<name>A0A225DL40_9BACT</name>
<comment type="caution">
    <text evidence="2">The sequence shown here is derived from an EMBL/GenBank/DDBJ whole genome shotgun (WGS) entry which is preliminary data.</text>
</comment>
<evidence type="ECO:0000313" key="2">
    <source>
        <dbReference type="EMBL" id="OWK42210.1"/>
    </source>
</evidence>
<reference evidence="3" key="1">
    <citation type="submission" date="2017-06" db="EMBL/GenBank/DDBJ databases">
        <title>Genome analysis of Fimbriiglobus ruber SP5, the first member of the order Planctomycetales with confirmed chitinolytic capability.</title>
        <authorList>
            <person name="Ravin N.V."/>
            <person name="Rakitin A.L."/>
            <person name="Ivanova A.A."/>
            <person name="Beletsky A.V."/>
            <person name="Kulichevskaya I.S."/>
            <person name="Mardanov A.V."/>
            <person name="Dedysh S.N."/>
        </authorList>
    </citation>
    <scope>NUCLEOTIDE SEQUENCE [LARGE SCALE GENOMIC DNA]</scope>
    <source>
        <strain evidence="3">SP5</strain>
    </source>
</reference>
<dbReference type="AlphaFoldDB" id="A0A225DL40"/>
<evidence type="ECO:0000256" key="1">
    <source>
        <dbReference type="SAM" id="Phobius"/>
    </source>
</evidence>
<evidence type="ECO:0000313" key="3">
    <source>
        <dbReference type="Proteomes" id="UP000214646"/>
    </source>
</evidence>
<keyword evidence="1" id="KW-0472">Membrane</keyword>